<keyword evidence="13" id="KW-1185">Reference proteome</keyword>
<feature type="transmembrane region" description="Helical" evidence="10">
    <location>
        <begin position="22"/>
        <end position="40"/>
    </location>
</feature>
<accession>A0A926HTR5</accession>
<keyword evidence="8 10" id="KW-1133">Transmembrane helix</keyword>
<evidence type="ECO:0000256" key="8">
    <source>
        <dbReference type="ARBA" id="ARBA00022989"/>
    </source>
</evidence>
<evidence type="ECO:0000256" key="2">
    <source>
        <dbReference type="ARBA" id="ARBA00022475"/>
    </source>
</evidence>
<dbReference type="Pfam" id="PF02457">
    <property type="entry name" value="DAC"/>
    <property type="match status" value="1"/>
</dbReference>
<dbReference type="EC" id="2.7.7.85" evidence="10"/>
<evidence type="ECO:0000256" key="5">
    <source>
        <dbReference type="ARBA" id="ARBA00022695"/>
    </source>
</evidence>
<comment type="caution">
    <text evidence="12">The sequence shown here is derived from an EMBL/GenBank/DDBJ whole genome shotgun (WGS) entry which is preliminary data.</text>
</comment>
<dbReference type="HAMAP" id="MF_01499">
    <property type="entry name" value="DacA"/>
    <property type="match status" value="1"/>
</dbReference>
<dbReference type="InterPro" id="IPR036888">
    <property type="entry name" value="DNA_integrity_DisA_N_sf"/>
</dbReference>
<dbReference type="InterPro" id="IPR050338">
    <property type="entry name" value="DisA"/>
</dbReference>
<dbReference type="InterPro" id="IPR003390">
    <property type="entry name" value="DNA_integrity_scan_DisA_N"/>
</dbReference>
<dbReference type="GO" id="GO:0004016">
    <property type="term" value="F:adenylate cyclase activity"/>
    <property type="evidence" value="ECO:0007669"/>
    <property type="project" value="UniProtKB-UniRule"/>
</dbReference>
<dbReference type="PROSITE" id="PS51794">
    <property type="entry name" value="DAC"/>
    <property type="match status" value="1"/>
</dbReference>
<organism evidence="12 13">
    <name type="scientific">Feifania hominis</name>
    <dbReference type="NCBI Taxonomy" id="2763660"/>
    <lineage>
        <taxon>Bacteria</taxon>
        <taxon>Bacillati</taxon>
        <taxon>Bacillota</taxon>
        <taxon>Clostridia</taxon>
        <taxon>Eubacteriales</taxon>
        <taxon>Feifaniaceae</taxon>
        <taxon>Feifania</taxon>
    </lineage>
</organism>
<dbReference type="Gene3D" id="3.40.1700.10">
    <property type="entry name" value="DNA integrity scanning protein, DisA, N-terminal domain"/>
    <property type="match status" value="1"/>
</dbReference>
<dbReference type="Proteomes" id="UP000620366">
    <property type="component" value="Unassembled WGS sequence"/>
</dbReference>
<dbReference type="GO" id="GO:0106408">
    <property type="term" value="F:diadenylate cyclase activity"/>
    <property type="evidence" value="ECO:0007669"/>
    <property type="project" value="UniProtKB-EC"/>
</dbReference>
<keyword evidence="6 10" id="KW-0547">Nucleotide-binding</keyword>
<evidence type="ECO:0000256" key="6">
    <source>
        <dbReference type="ARBA" id="ARBA00022741"/>
    </source>
</evidence>
<gene>
    <name evidence="10" type="primary">dacA</name>
    <name evidence="12" type="ORF">H8695_00415</name>
</gene>
<comment type="subunit">
    <text evidence="10">Probably a homodimer.</text>
</comment>
<dbReference type="SUPFAM" id="SSF143597">
    <property type="entry name" value="YojJ-like"/>
    <property type="match status" value="1"/>
</dbReference>
<comment type="similarity">
    <text evidence="10">Belongs to the adenylate cyclase family. DacA/CdaA subfamily.</text>
</comment>
<dbReference type="NCBIfam" id="TIGR00159">
    <property type="entry name" value="diadenylate cyclase CdaA"/>
    <property type="match status" value="1"/>
</dbReference>
<proteinExistence type="inferred from homology"/>
<feature type="domain" description="DAC" evidence="11">
    <location>
        <begin position="94"/>
        <end position="263"/>
    </location>
</feature>
<evidence type="ECO:0000256" key="4">
    <source>
        <dbReference type="ARBA" id="ARBA00022692"/>
    </source>
</evidence>
<keyword evidence="7 10" id="KW-0067">ATP-binding</keyword>
<keyword evidence="5 10" id="KW-0548">Nucleotidyltransferase</keyword>
<dbReference type="PANTHER" id="PTHR34185">
    <property type="entry name" value="DIADENYLATE CYCLASE"/>
    <property type="match status" value="1"/>
</dbReference>
<dbReference type="PIRSF" id="PIRSF004793">
    <property type="entry name" value="UCP004793"/>
    <property type="match status" value="1"/>
</dbReference>
<keyword evidence="3 10" id="KW-0808">Transferase</keyword>
<evidence type="ECO:0000256" key="10">
    <source>
        <dbReference type="HAMAP-Rule" id="MF_01499"/>
    </source>
</evidence>
<dbReference type="GO" id="GO:0005524">
    <property type="term" value="F:ATP binding"/>
    <property type="evidence" value="ECO:0007669"/>
    <property type="project" value="UniProtKB-UniRule"/>
</dbReference>
<dbReference type="AlphaFoldDB" id="A0A926HTR5"/>
<dbReference type="PANTHER" id="PTHR34185:SF1">
    <property type="entry name" value="DIADENYLATE CYCLASE"/>
    <property type="match status" value="1"/>
</dbReference>
<name>A0A926HTR5_9FIRM</name>
<dbReference type="EMBL" id="JACRSP010000001">
    <property type="protein sequence ID" value="MBC8535160.1"/>
    <property type="molecule type" value="Genomic_DNA"/>
</dbReference>
<comment type="function">
    <text evidence="10">Catalyzes the condensation of 2 ATP molecules into cyclic di-AMP (c-di-AMP), a second messenger used to regulate differing processes in different bacteria.</text>
</comment>
<comment type="caution">
    <text evidence="10">Lacks conserved residue(s) required for the propagation of feature annotation.</text>
</comment>
<reference evidence="12" key="1">
    <citation type="submission" date="2020-08" db="EMBL/GenBank/DDBJ databases">
        <title>Genome public.</title>
        <authorList>
            <person name="Liu C."/>
            <person name="Sun Q."/>
        </authorList>
    </citation>
    <scope>NUCLEOTIDE SEQUENCE</scope>
    <source>
        <strain evidence="12">BX7</strain>
    </source>
</reference>
<dbReference type="InterPro" id="IPR034701">
    <property type="entry name" value="CdaA"/>
</dbReference>
<dbReference type="RefSeq" id="WP_249298798.1">
    <property type="nucleotide sequence ID" value="NZ_JACRSP010000001.1"/>
</dbReference>
<sequence>MDNLSGFFSDVKSVFLSQLSEFSFFDFLDLVLVAFLAYQLIKLVRETRAAQLIKGVLLLVVLMQVSELLNMNTTYFIMKNSMQFGLLAILIVFQPELRRALEQVGRSKISTKIFNFDEVGHAREEVKTRNTIEAVCTACEHLSRNKIGALMVFERKTMIGEFIKSGTVIDAGVTGELIVSLFFPNNPLHDGAVIFRDNRIRAAGCFLPLTQNLDLSKELGTRHRAGIGISENSDAFVIVVSEETGKISTVNNGTIIRGYHIDSLRETLENELMPKTPKKKFNLPRFLKKKGGEQQ</sequence>
<feature type="transmembrane region" description="Helical" evidence="10">
    <location>
        <begin position="52"/>
        <end position="69"/>
    </location>
</feature>
<dbReference type="InterPro" id="IPR045585">
    <property type="entry name" value="CdaA_N"/>
</dbReference>
<dbReference type="GO" id="GO:0006171">
    <property type="term" value="P:cAMP biosynthetic process"/>
    <property type="evidence" value="ECO:0007669"/>
    <property type="project" value="InterPro"/>
</dbReference>
<comment type="catalytic activity">
    <reaction evidence="1 10">
        <text>2 ATP = 3',3'-c-di-AMP + 2 diphosphate</text>
        <dbReference type="Rhea" id="RHEA:35655"/>
        <dbReference type="ChEBI" id="CHEBI:30616"/>
        <dbReference type="ChEBI" id="CHEBI:33019"/>
        <dbReference type="ChEBI" id="CHEBI:71500"/>
        <dbReference type="EC" id="2.7.7.85"/>
    </reaction>
</comment>
<dbReference type="FunFam" id="3.40.1700.10:FF:000002">
    <property type="entry name" value="Diadenylate cyclase"/>
    <property type="match status" value="1"/>
</dbReference>
<evidence type="ECO:0000313" key="12">
    <source>
        <dbReference type="EMBL" id="MBC8535160.1"/>
    </source>
</evidence>
<evidence type="ECO:0000313" key="13">
    <source>
        <dbReference type="Proteomes" id="UP000620366"/>
    </source>
</evidence>
<evidence type="ECO:0000256" key="3">
    <source>
        <dbReference type="ARBA" id="ARBA00022679"/>
    </source>
</evidence>
<evidence type="ECO:0000256" key="7">
    <source>
        <dbReference type="ARBA" id="ARBA00022840"/>
    </source>
</evidence>
<protein>
    <recommendedName>
        <fullName evidence="10">Diadenylate cyclase</fullName>
        <shortName evidence="10">DAC</shortName>
        <ecNumber evidence="10">2.7.7.85</ecNumber>
    </recommendedName>
    <alternativeName>
        <fullName evidence="10">Cyclic-di-AMP synthase</fullName>
        <shortName evidence="10">c-di-AMP synthase</shortName>
    </alternativeName>
</protein>
<keyword evidence="9 10" id="KW-0472">Membrane</keyword>
<evidence type="ECO:0000256" key="1">
    <source>
        <dbReference type="ARBA" id="ARBA00000877"/>
    </source>
</evidence>
<dbReference type="Pfam" id="PF19293">
    <property type="entry name" value="CdaA_N"/>
    <property type="match status" value="1"/>
</dbReference>
<keyword evidence="4 10" id="KW-0812">Transmembrane</keyword>
<dbReference type="InterPro" id="IPR014046">
    <property type="entry name" value="C-di-AMP_synthase"/>
</dbReference>
<evidence type="ECO:0000256" key="9">
    <source>
        <dbReference type="ARBA" id="ARBA00023136"/>
    </source>
</evidence>
<evidence type="ECO:0000259" key="11">
    <source>
        <dbReference type="PROSITE" id="PS51794"/>
    </source>
</evidence>
<keyword evidence="2 10" id="KW-1003">Cell membrane</keyword>